<dbReference type="InterPro" id="IPR018028">
    <property type="entry name" value="Catalase"/>
</dbReference>
<proteinExistence type="predicted"/>
<dbReference type="PANTHER" id="PTHR36195">
    <property type="entry name" value="DOMAIN PROTEIN, PUTATIVE (AFU_ORTHOLOGUE AFUA_5G01990)-RELATED-RELATED"/>
    <property type="match status" value="1"/>
</dbReference>
<sequence>MADTISHSAIRYTTAIEKPEADEGETIRGLNEQFHLIQEQTAKDYGSAVRGVHAKAHAIVKGRIEVLPGLTAPLAQGLFATSGSYDVLMRFSTLPGDILDDSISVPRGVAIKLFDVSGDRLPGSETDATQDFVFVNGPAFAAPTPKAFLANLKMLAKTTDTGEGLKKALSATLQVVDAALETIGVQSPTVETLGGAPNTHPLGETYFTQVPFRYGDYIAKLSLAPVSQNMTALTGDKVETSGRPDALREDLGEVLIEQDCVWELRVQLCTDLEKMPIEDASVVWDEKKSPFVPIALLTAPAQISWEHGASDGQDKAIAFSPWHGLAAHQPIGGVNRARKPTYEASAKFRGEFNGCPMHEPRSLGDVPAKAMTVD</sequence>
<comment type="caution">
    <text evidence="1">The sequence shown here is derived from an EMBL/GenBank/DDBJ whole genome shotgun (WGS) entry which is preliminary data.</text>
</comment>
<dbReference type="InterPro" id="IPR020835">
    <property type="entry name" value="Catalase_sf"/>
</dbReference>
<evidence type="ECO:0000313" key="2">
    <source>
        <dbReference type="Proteomes" id="UP001500238"/>
    </source>
</evidence>
<name>A0ABN1HZP5_9SPHN</name>
<dbReference type="PROSITE" id="PS51402">
    <property type="entry name" value="CATALASE_3"/>
    <property type="match status" value="1"/>
</dbReference>
<organism evidence="1 2">
    <name type="scientific">Sphingomonas insulae</name>
    <dbReference type="NCBI Taxonomy" id="424800"/>
    <lineage>
        <taxon>Bacteria</taxon>
        <taxon>Pseudomonadati</taxon>
        <taxon>Pseudomonadota</taxon>
        <taxon>Alphaproteobacteria</taxon>
        <taxon>Sphingomonadales</taxon>
        <taxon>Sphingomonadaceae</taxon>
        <taxon>Sphingomonas</taxon>
    </lineage>
</organism>
<dbReference type="EMBL" id="BAAAES010000011">
    <property type="protein sequence ID" value="GAA0675599.1"/>
    <property type="molecule type" value="Genomic_DNA"/>
</dbReference>
<dbReference type="PANTHER" id="PTHR36195:SF4">
    <property type="entry name" value="DOMAIN PROTEIN, PUTATIVE (AFU_ORTHOLOGUE AFUA_5G01990)-RELATED"/>
    <property type="match status" value="1"/>
</dbReference>
<gene>
    <name evidence="1" type="ORF">GCM10009102_29880</name>
</gene>
<dbReference type="Proteomes" id="UP001500238">
    <property type="component" value="Unassembled WGS sequence"/>
</dbReference>
<accession>A0ABN1HZP5</accession>
<dbReference type="CDD" id="cd08152">
    <property type="entry name" value="y4iL_like"/>
    <property type="match status" value="1"/>
</dbReference>
<reference evidence="1 2" key="1">
    <citation type="journal article" date="2019" name="Int. J. Syst. Evol. Microbiol.">
        <title>The Global Catalogue of Microorganisms (GCM) 10K type strain sequencing project: providing services to taxonomists for standard genome sequencing and annotation.</title>
        <authorList>
            <consortium name="The Broad Institute Genomics Platform"/>
            <consortium name="The Broad Institute Genome Sequencing Center for Infectious Disease"/>
            <person name="Wu L."/>
            <person name="Ma J."/>
        </authorList>
    </citation>
    <scope>NUCLEOTIDE SEQUENCE [LARGE SCALE GENOMIC DNA]</scope>
    <source>
        <strain evidence="1 2">JCM 14603</strain>
    </source>
</reference>
<protein>
    <submittedName>
        <fullName evidence="1">Catalase family protein</fullName>
    </submittedName>
</protein>
<dbReference type="RefSeq" id="WP_163956585.1">
    <property type="nucleotide sequence ID" value="NZ_BAAAES010000011.1"/>
</dbReference>
<dbReference type="Gene3D" id="2.40.180.10">
    <property type="entry name" value="Catalase core domain"/>
    <property type="match status" value="1"/>
</dbReference>
<evidence type="ECO:0000313" key="1">
    <source>
        <dbReference type="EMBL" id="GAA0675599.1"/>
    </source>
</evidence>
<keyword evidence="2" id="KW-1185">Reference proteome</keyword>
<dbReference type="SUPFAM" id="SSF56634">
    <property type="entry name" value="Heme-dependent catalase-like"/>
    <property type="match status" value="1"/>
</dbReference>